<evidence type="ECO:0000256" key="5">
    <source>
        <dbReference type="ARBA" id="ARBA00022801"/>
    </source>
</evidence>
<dbReference type="InterPro" id="IPR000101">
    <property type="entry name" value="GGT_peptidase"/>
</dbReference>
<keyword evidence="11" id="KW-1185">Reference proteome</keyword>
<dbReference type="PRINTS" id="PR01210">
    <property type="entry name" value="GGTRANSPTASE"/>
</dbReference>
<evidence type="ECO:0000256" key="7">
    <source>
        <dbReference type="ARBA" id="ARBA00023315"/>
    </source>
</evidence>
<dbReference type="GO" id="GO:0036374">
    <property type="term" value="F:glutathione hydrolase activity"/>
    <property type="evidence" value="ECO:0007669"/>
    <property type="project" value="UniProtKB-EC"/>
</dbReference>
<keyword evidence="5 9" id="KW-0378">Hydrolase</keyword>
<dbReference type="Proteomes" id="UP001549047">
    <property type="component" value="Unassembled WGS sequence"/>
</dbReference>
<comment type="catalytic activity">
    <reaction evidence="1 9">
        <text>an S-substituted glutathione + H2O = an S-substituted L-cysteinylglycine + L-glutamate</text>
        <dbReference type="Rhea" id="RHEA:59468"/>
        <dbReference type="ChEBI" id="CHEBI:15377"/>
        <dbReference type="ChEBI" id="CHEBI:29985"/>
        <dbReference type="ChEBI" id="CHEBI:90779"/>
        <dbReference type="ChEBI" id="CHEBI:143103"/>
        <dbReference type="EC" id="3.4.19.13"/>
    </reaction>
</comment>
<evidence type="ECO:0000313" key="11">
    <source>
        <dbReference type="Proteomes" id="UP001549047"/>
    </source>
</evidence>
<evidence type="ECO:0000256" key="8">
    <source>
        <dbReference type="ARBA" id="ARBA00047417"/>
    </source>
</evidence>
<comment type="caution">
    <text evidence="10">The sequence shown here is derived from an EMBL/GenBank/DDBJ whole genome shotgun (WGS) entry which is preliminary data.</text>
</comment>
<name>A0ABV2J6F3_9HYPH</name>
<evidence type="ECO:0000256" key="4">
    <source>
        <dbReference type="ARBA" id="ARBA00022679"/>
    </source>
</evidence>
<evidence type="ECO:0000313" key="10">
    <source>
        <dbReference type="EMBL" id="MET3616349.1"/>
    </source>
</evidence>
<gene>
    <name evidence="10" type="ORF">ABID16_004698</name>
</gene>
<dbReference type="Gene3D" id="1.10.246.130">
    <property type="match status" value="1"/>
</dbReference>
<comment type="subunit">
    <text evidence="9">This enzyme consists of two polypeptide chains, which are synthesized in precursor form from a single polypeptide.</text>
</comment>
<dbReference type="EMBL" id="JBEPMB010000020">
    <property type="protein sequence ID" value="MET3616349.1"/>
    <property type="molecule type" value="Genomic_DNA"/>
</dbReference>
<dbReference type="GO" id="GO:0103068">
    <property type="term" value="F:leukotriene C4 gamma-glutamyl transferase activity"/>
    <property type="evidence" value="ECO:0007669"/>
    <property type="project" value="UniProtKB-EC"/>
</dbReference>
<protein>
    <recommendedName>
        <fullName evidence="9">Glutathione hydrolase proenzyme</fullName>
        <ecNumber evidence="9">2.3.2.2</ecNumber>
        <ecNumber evidence="9">3.4.19.13</ecNumber>
    </recommendedName>
    <component>
        <recommendedName>
            <fullName evidence="9">Glutathione hydrolase large chain</fullName>
        </recommendedName>
    </component>
    <component>
        <recommendedName>
            <fullName evidence="9">Glutathione hydrolase small chain</fullName>
        </recommendedName>
    </component>
</protein>
<organism evidence="10 11">
    <name type="scientific">Rhizobium aquaticum</name>
    <dbReference type="NCBI Taxonomy" id="1549636"/>
    <lineage>
        <taxon>Bacteria</taxon>
        <taxon>Pseudomonadati</taxon>
        <taxon>Pseudomonadota</taxon>
        <taxon>Alphaproteobacteria</taxon>
        <taxon>Hyphomicrobiales</taxon>
        <taxon>Rhizobiaceae</taxon>
        <taxon>Rhizobium/Agrobacterium group</taxon>
        <taxon>Rhizobium</taxon>
    </lineage>
</organism>
<proteinExistence type="inferred from homology"/>
<dbReference type="InterPro" id="IPR029055">
    <property type="entry name" value="Ntn_hydrolases_N"/>
</dbReference>
<dbReference type="SUPFAM" id="SSF56235">
    <property type="entry name" value="N-terminal nucleophile aminohydrolases (Ntn hydrolases)"/>
    <property type="match status" value="1"/>
</dbReference>
<dbReference type="NCBIfam" id="TIGR00066">
    <property type="entry name" value="g_glut_trans"/>
    <property type="match status" value="1"/>
</dbReference>
<dbReference type="EC" id="2.3.2.2" evidence="9"/>
<evidence type="ECO:0000256" key="2">
    <source>
        <dbReference type="ARBA" id="ARBA00001089"/>
    </source>
</evidence>
<dbReference type="InterPro" id="IPR043138">
    <property type="entry name" value="GGT_lsub"/>
</dbReference>
<comment type="pathway">
    <text evidence="9">Sulfur metabolism; glutathione metabolism.</text>
</comment>
<sequence length="534" mass="57602">MNGIIVAPQREAAEAGAKVLMAGGNAVDAAIACALVQGVVDPQMAGIAGFGTMQVYLPERDVHTCLDFHATCPAKATADMWANIVTGETRDGFGFLVEGKINDLGYGAIAVPTSLRAYEDAASSFGTWDWKDLVRPAVEQARKGVRVRPQMHAMWLQPESKFGRIDLVDKLRWSRTGREIYFHADGALKTPGEAIVNEDLANTLELIGSKGANVFYKGEIAERIVADMAANGGLITFEDLANVRTKHLPPLIGDYRGHKIATSNPPAAGVVLIQMLNFLEKFDLREMEHNSAEFLKYLAEAMKFATRDKEAFVGDPAFIDVPIGKLTSKAYALEQVERARRGDKVSVTRLQHMESKDTTQVCVSDKRGNIVTMTHSLGTASGVITDGLGFMYNGCMNVFDPRPGRPGSIAPGKSRYSSMTPSIVFKGDKPRMVVGAPGGAHITGAVLQSILNVVDFGMSAVEAVAAPRISATSDIIDVSNRLPEYVTDQLEQWGYPIVRSIQSFAFGAPHALVFDGKDWSGGADPQRDGVALQV</sequence>
<dbReference type="InterPro" id="IPR043137">
    <property type="entry name" value="GGT_ssub_C"/>
</dbReference>
<accession>A0ABV2J6F3</accession>
<comment type="catalytic activity">
    <reaction evidence="8 9">
        <text>an N-terminal (5-L-glutamyl)-[peptide] + an alpha-amino acid = 5-L-glutamyl amino acid + an N-terminal L-alpha-aminoacyl-[peptide]</text>
        <dbReference type="Rhea" id="RHEA:23904"/>
        <dbReference type="Rhea" id="RHEA-COMP:9780"/>
        <dbReference type="Rhea" id="RHEA-COMP:9795"/>
        <dbReference type="ChEBI" id="CHEBI:77644"/>
        <dbReference type="ChEBI" id="CHEBI:78597"/>
        <dbReference type="ChEBI" id="CHEBI:78599"/>
        <dbReference type="ChEBI" id="CHEBI:78608"/>
        <dbReference type="EC" id="2.3.2.2"/>
    </reaction>
</comment>
<keyword evidence="6 9" id="KW-0865">Zymogen</keyword>
<evidence type="ECO:0000256" key="9">
    <source>
        <dbReference type="RuleBase" id="RU368036"/>
    </source>
</evidence>
<evidence type="ECO:0000256" key="6">
    <source>
        <dbReference type="ARBA" id="ARBA00023145"/>
    </source>
</evidence>
<dbReference type="Gene3D" id="3.60.20.40">
    <property type="match status" value="1"/>
</dbReference>
<keyword evidence="7 9" id="KW-0012">Acyltransferase</keyword>
<comment type="PTM">
    <text evidence="9">Cleaved by autocatalysis into a large and a small subunit.</text>
</comment>
<keyword evidence="9" id="KW-0317">Glutathione biosynthesis</keyword>
<dbReference type="RefSeq" id="WP_354558792.1">
    <property type="nucleotide sequence ID" value="NZ_JBEPMB010000020.1"/>
</dbReference>
<keyword evidence="4 9" id="KW-0808">Transferase</keyword>
<dbReference type="PANTHER" id="PTHR43199">
    <property type="entry name" value="GLUTATHIONE HYDROLASE"/>
    <property type="match status" value="1"/>
</dbReference>
<dbReference type="Pfam" id="PF01019">
    <property type="entry name" value="G_glu_transpept"/>
    <property type="match status" value="1"/>
</dbReference>
<evidence type="ECO:0000256" key="1">
    <source>
        <dbReference type="ARBA" id="ARBA00001049"/>
    </source>
</evidence>
<comment type="catalytic activity">
    <reaction evidence="2 9">
        <text>glutathione + H2O = L-cysteinylglycine + L-glutamate</text>
        <dbReference type="Rhea" id="RHEA:28807"/>
        <dbReference type="ChEBI" id="CHEBI:15377"/>
        <dbReference type="ChEBI" id="CHEBI:29985"/>
        <dbReference type="ChEBI" id="CHEBI:57925"/>
        <dbReference type="ChEBI" id="CHEBI:61694"/>
        <dbReference type="EC" id="3.4.19.13"/>
    </reaction>
</comment>
<evidence type="ECO:0000256" key="3">
    <source>
        <dbReference type="ARBA" id="ARBA00009381"/>
    </source>
</evidence>
<dbReference type="EC" id="3.4.19.13" evidence="9"/>
<dbReference type="PANTHER" id="PTHR43199:SF1">
    <property type="entry name" value="GLUTATHIONE HYDROLASE PROENZYME"/>
    <property type="match status" value="1"/>
</dbReference>
<comment type="similarity">
    <text evidence="3 9">Belongs to the gamma-glutamyltransferase family.</text>
</comment>
<reference evidence="10 11" key="1">
    <citation type="submission" date="2024-06" db="EMBL/GenBank/DDBJ databases">
        <title>Genomic Encyclopedia of Type Strains, Phase IV (KMG-IV): sequencing the most valuable type-strain genomes for metagenomic binning, comparative biology and taxonomic classification.</title>
        <authorList>
            <person name="Goeker M."/>
        </authorList>
    </citation>
    <scope>NUCLEOTIDE SEQUENCE [LARGE SCALE GENOMIC DNA]</scope>
    <source>
        <strain evidence="10 11">DSM 29780</strain>
    </source>
</reference>
<dbReference type="InterPro" id="IPR051792">
    <property type="entry name" value="GGT_bact"/>
</dbReference>